<reference evidence="3" key="2">
    <citation type="submission" date="2017-02" db="EMBL/GenBank/DDBJ databases">
        <title>Sunflower complete genome.</title>
        <authorList>
            <person name="Langlade N."/>
            <person name="Munos S."/>
        </authorList>
    </citation>
    <scope>NUCLEOTIDE SEQUENCE [LARGE SCALE GENOMIC DNA]</scope>
    <source>
        <tissue evidence="3">Leaves</tissue>
    </source>
</reference>
<dbReference type="AlphaFoldDB" id="A0A251RR30"/>
<dbReference type="InParanoid" id="A0A251RR30"/>
<dbReference type="InterPro" id="IPR014729">
    <property type="entry name" value="Rossmann-like_a/b/a_fold"/>
</dbReference>
<feature type="domain" description="UspA" evidence="1">
    <location>
        <begin position="5"/>
        <end position="157"/>
    </location>
</feature>
<gene>
    <name evidence="3" type="ORF">HannXRQ_Chr17g0554941</name>
    <name evidence="2" type="ORF">HanXRQr2_Chr15g0702001</name>
</gene>
<dbReference type="FunFam" id="3.40.50.620:FF:000206">
    <property type="entry name" value="Universal stress protein family protein"/>
    <property type="match status" value="1"/>
</dbReference>
<dbReference type="PANTHER" id="PTHR46100:SF1">
    <property type="entry name" value="OS02G0773200 PROTEIN"/>
    <property type="match status" value="1"/>
</dbReference>
<dbReference type="GO" id="GO:0016787">
    <property type="term" value="F:hydrolase activity"/>
    <property type="evidence" value="ECO:0007669"/>
    <property type="project" value="UniProtKB-KW"/>
</dbReference>
<reference evidence="2" key="3">
    <citation type="submission" date="2020-06" db="EMBL/GenBank/DDBJ databases">
        <title>Helianthus annuus Genome sequencing and assembly Release 2.</title>
        <authorList>
            <person name="Gouzy J."/>
            <person name="Langlade N."/>
            <person name="Munos S."/>
        </authorList>
    </citation>
    <scope>NUCLEOTIDE SEQUENCE</scope>
    <source>
        <tissue evidence="2">Leaves</tissue>
    </source>
</reference>
<evidence type="ECO:0000259" key="1">
    <source>
        <dbReference type="Pfam" id="PF00582"/>
    </source>
</evidence>
<evidence type="ECO:0000313" key="3">
    <source>
        <dbReference type="EMBL" id="OTF86816.1"/>
    </source>
</evidence>
<dbReference type="OrthoDB" id="843225at2759"/>
<sequence>MAKGRTIGIAMDYSTTSKIALKWAIDNLISTGDTVVFLLVLSPKSDPVNKQLFADTGSPLIPLVEFKEVGVCRKYGITPDSELFDMLDCVSVGKKANVVAKVYWGDPREKLCEAVNHLKLDAMVLGSRGLGTIKRVLLGSVSSHVVQNATCPVTVVK</sequence>
<dbReference type="CDD" id="cd23659">
    <property type="entry name" value="USP_At3g01520-like"/>
    <property type="match status" value="1"/>
</dbReference>
<dbReference type="PANTHER" id="PTHR46100">
    <property type="entry name" value="IMP2'P"/>
    <property type="match status" value="1"/>
</dbReference>
<name>A0A251RR30_HELAN</name>
<dbReference type="OMA" id="FREINVC"/>
<dbReference type="EMBL" id="MNCJ02000330">
    <property type="protein sequence ID" value="KAF5765288.1"/>
    <property type="molecule type" value="Genomic_DNA"/>
</dbReference>
<evidence type="ECO:0000313" key="2">
    <source>
        <dbReference type="EMBL" id="KAF5765288.1"/>
    </source>
</evidence>
<dbReference type="FunCoup" id="A0A251RR30">
    <property type="interactions" value="113"/>
</dbReference>
<dbReference type="EMBL" id="CM007906">
    <property type="protein sequence ID" value="OTF86816.1"/>
    <property type="molecule type" value="Genomic_DNA"/>
</dbReference>
<protein>
    <submittedName>
        <fullName evidence="3">Putative adenine nucleotide alpha hydrolases-like superfamily protein</fullName>
    </submittedName>
    <submittedName>
        <fullName evidence="2">Universal stress protein A</fullName>
    </submittedName>
</protein>
<accession>A0A251RR30</accession>
<organism evidence="3 4">
    <name type="scientific">Helianthus annuus</name>
    <name type="common">Common sunflower</name>
    <dbReference type="NCBI Taxonomy" id="4232"/>
    <lineage>
        <taxon>Eukaryota</taxon>
        <taxon>Viridiplantae</taxon>
        <taxon>Streptophyta</taxon>
        <taxon>Embryophyta</taxon>
        <taxon>Tracheophyta</taxon>
        <taxon>Spermatophyta</taxon>
        <taxon>Magnoliopsida</taxon>
        <taxon>eudicotyledons</taxon>
        <taxon>Gunneridae</taxon>
        <taxon>Pentapetalae</taxon>
        <taxon>asterids</taxon>
        <taxon>campanulids</taxon>
        <taxon>Asterales</taxon>
        <taxon>Asteraceae</taxon>
        <taxon>Asteroideae</taxon>
        <taxon>Heliantheae alliance</taxon>
        <taxon>Heliantheae</taxon>
        <taxon>Helianthus</taxon>
    </lineage>
</organism>
<dbReference type="PRINTS" id="PR01438">
    <property type="entry name" value="UNVRSLSTRESS"/>
</dbReference>
<dbReference type="Proteomes" id="UP000215914">
    <property type="component" value="Chromosome 17"/>
</dbReference>
<dbReference type="Gene3D" id="3.40.50.620">
    <property type="entry name" value="HUPs"/>
    <property type="match status" value="1"/>
</dbReference>
<dbReference type="InterPro" id="IPR006016">
    <property type="entry name" value="UspA"/>
</dbReference>
<dbReference type="STRING" id="4232.A0A251RR30"/>
<dbReference type="InterPro" id="IPR006015">
    <property type="entry name" value="Universal_stress_UspA"/>
</dbReference>
<proteinExistence type="predicted"/>
<evidence type="ECO:0000313" key="4">
    <source>
        <dbReference type="Proteomes" id="UP000215914"/>
    </source>
</evidence>
<dbReference type="Gramene" id="mRNA:HanXRQr2_Chr15g0702001">
    <property type="protein sequence ID" value="mRNA:HanXRQr2_Chr15g0702001"/>
    <property type="gene ID" value="HanXRQr2_Chr15g0702001"/>
</dbReference>
<reference evidence="2 4" key="1">
    <citation type="journal article" date="2017" name="Nature">
        <title>The sunflower genome provides insights into oil metabolism, flowering and Asterid evolution.</title>
        <authorList>
            <person name="Badouin H."/>
            <person name="Gouzy J."/>
            <person name="Grassa C.J."/>
            <person name="Murat F."/>
            <person name="Staton S.E."/>
            <person name="Cottret L."/>
            <person name="Lelandais-Briere C."/>
            <person name="Owens G.L."/>
            <person name="Carrere S."/>
            <person name="Mayjonade B."/>
            <person name="Legrand L."/>
            <person name="Gill N."/>
            <person name="Kane N.C."/>
            <person name="Bowers J.E."/>
            <person name="Hubner S."/>
            <person name="Bellec A."/>
            <person name="Berard A."/>
            <person name="Berges H."/>
            <person name="Blanchet N."/>
            <person name="Boniface M.C."/>
            <person name="Brunel D."/>
            <person name="Catrice O."/>
            <person name="Chaidir N."/>
            <person name="Claudel C."/>
            <person name="Donnadieu C."/>
            <person name="Faraut T."/>
            <person name="Fievet G."/>
            <person name="Helmstetter N."/>
            <person name="King M."/>
            <person name="Knapp S.J."/>
            <person name="Lai Z."/>
            <person name="Le Paslier M.C."/>
            <person name="Lippi Y."/>
            <person name="Lorenzon L."/>
            <person name="Mandel J.R."/>
            <person name="Marage G."/>
            <person name="Marchand G."/>
            <person name="Marquand E."/>
            <person name="Bret-Mestries E."/>
            <person name="Morien E."/>
            <person name="Nambeesan S."/>
            <person name="Nguyen T."/>
            <person name="Pegot-Espagnet P."/>
            <person name="Pouilly N."/>
            <person name="Raftis F."/>
            <person name="Sallet E."/>
            <person name="Schiex T."/>
            <person name="Thomas J."/>
            <person name="Vandecasteele C."/>
            <person name="Vares D."/>
            <person name="Vear F."/>
            <person name="Vautrin S."/>
            <person name="Crespi M."/>
            <person name="Mangin B."/>
            <person name="Burke J.M."/>
            <person name="Salse J."/>
            <person name="Munos S."/>
            <person name="Vincourt P."/>
            <person name="Rieseberg L.H."/>
            <person name="Langlade N.B."/>
        </authorList>
    </citation>
    <scope>NUCLEOTIDE SEQUENCE [LARGE SCALE GENOMIC DNA]</scope>
    <source>
        <strain evidence="4">cv. SF193</strain>
        <tissue evidence="2">Leaves</tissue>
    </source>
</reference>
<keyword evidence="3" id="KW-0378">Hydrolase</keyword>
<dbReference type="Pfam" id="PF00582">
    <property type="entry name" value="Usp"/>
    <property type="match status" value="1"/>
</dbReference>
<dbReference type="SUPFAM" id="SSF52402">
    <property type="entry name" value="Adenine nucleotide alpha hydrolases-like"/>
    <property type="match status" value="1"/>
</dbReference>
<keyword evidence="4" id="KW-1185">Reference proteome</keyword>